<dbReference type="GeneID" id="63918467"/>
<name>A0A074WD44_AURM1</name>
<evidence type="ECO:0000313" key="2">
    <source>
        <dbReference type="Proteomes" id="UP000030672"/>
    </source>
</evidence>
<sequence length="327" mass="38014">MDTEDLEAIIASFRSLHVDEDDEALRQRMEQSIQEYNTKARESNLRFVRECVEAVAAAGLETEQEKLNRMAHVFFAMKDWGTNIDFDAKPHLKPEQAGDYGWPPERLDQVLDLPQLSRDSLKPAFSRDFSAMLVQEMTKFVFGEHAEPSVVPRELVAFFSCVSGVYDLGYNRLGLCQFEAPVKEGVSQEEMHETLERNSIFPEDIEEDMPSGYGFEQLDLLGGFHFGWNTGVWRDEPVRQWNSYYLFCRSKDDEDVTAMWGKDDEEVNTKWGWRVVVHLESDHGEGIVAPLKIFDTIFDFLQWYGSWYDRLDRARFLKELVEGIEFD</sequence>
<gene>
    <name evidence="1" type="ORF">M437DRAFT_68309</name>
</gene>
<dbReference type="RefSeq" id="XP_040877429.1">
    <property type="nucleotide sequence ID" value="XM_041025094.1"/>
</dbReference>
<proteinExistence type="predicted"/>
<keyword evidence="2" id="KW-1185">Reference proteome</keyword>
<reference evidence="1 2" key="1">
    <citation type="journal article" date="2014" name="BMC Genomics">
        <title>Genome sequencing of four Aureobasidium pullulans varieties: biotechnological potential, stress tolerance, and description of new species.</title>
        <authorList>
            <person name="Gostin Ar C."/>
            <person name="Ohm R.A."/>
            <person name="Kogej T."/>
            <person name="Sonjak S."/>
            <person name="Turk M."/>
            <person name="Zajc J."/>
            <person name="Zalar P."/>
            <person name="Grube M."/>
            <person name="Sun H."/>
            <person name="Han J."/>
            <person name="Sharma A."/>
            <person name="Chiniquy J."/>
            <person name="Ngan C.Y."/>
            <person name="Lipzen A."/>
            <person name="Barry K."/>
            <person name="Grigoriev I.V."/>
            <person name="Gunde-Cimerman N."/>
        </authorList>
    </citation>
    <scope>NUCLEOTIDE SEQUENCE [LARGE SCALE GENOMIC DNA]</scope>
    <source>
        <strain evidence="1 2">CBS 110374</strain>
    </source>
</reference>
<organism evidence="1 2">
    <name type="scientific">Aureobasidium melanogenum (strain CBS 110374)</name>
    <name type="common">Aureobasidium pullulans var. melanogenum</name>
    <dbReference type="NCBI Taxonomy" id="1043003"/>
    <lineage>
        <taxon>Eukaryota</taxon>
        <taxon>Fungi</taxon>
        <taxon>Dikarya</taxon>
        <taxon>Ascomycota</taxon>
        <taxon>Pezizomycotina</taxon>
        <taxon>Dothideomycetes</taxon>
        <taxon>Dothideomycetidae</taxon>
        <taxon>Dothideales</taxon>
        <taxon>Saccotheciaceae</taxon>
        <taxon>Aureobasidium</taxon>
    </lineage>
</organism>
<evidence type="ECO:0000313" key="1">
    <source>
        <dbReference type="EMBL" id="KEQ60406.1"/>
    </source>
</evidence>
<dbReference type="EMBL" id="KL584843">
    <property type="protein sequence ID" value="KEQ60406.1"/>
    <property type="molecule type" value="Genomic_DNA"/>
</dbReference>
<dbReference type="AlphaFoldDB" id="A0A074WD44"/>
<protein>
    <submittedName>
        <fullName evidence="1">Uncharacterized protein</fullName>
    </submittedName>
</protein>
<dbReference type="HOGENOM" id="CLU_811316_0_0_1"/>
<accession>A0A074WD44</accession>
<dbReference type="Proteomes" id="UP000030672">
    <property type="component" value="Unassembled WGS sequence"/>
</dbReference>